<evidence type="ECO:0000256" key="4">
    <source>
        <dbReference type="ARBA" id="ARBA00022982"/>
    </source>
</evidence>
<dbReference type="AlphaFoldDB" id="A0A7C4TB61"/>
<organism evidence="9">
    <name type="scientific">candidate division WOR-3 bacterium</name>
    <dbReference type="NCBI Taxonomy" id="2052148"/>
    <lineage>
        <taxon>Bacteria</taxon>
        <taxon>Bacteria division WOR-3</taxon>
    </lineage>
</organism>
<feature type="binding site" evidence="7">
    <location>
        <position position="9"/>
    </location>
    <ligand>
        <name>Fe cation</name>
        <dbReference type="ChEBI" id="CHEBI:24875"/>
    </ligand>
</feature>
<reference evidence="9" key="1">
    <citation type="journal article" date="2020" name="mSystems">
        <title>Genome- and Community-Level Interaction Insights into Carbon Utilization and Element Cycling Functions of Hydrothermarchaeota in Hydrothermal Sediment.</title>
        <authorList>
            <person name="Zhou Z."/>
            <person name="Liu Y."/>
            <person name="Xu W."/>
            <person name="Pan J."/>
            <person name="Luo Z.H."/>
            <person name="Li M."/>
        </authorList>
    </citation>
    <scope>NUCLEOTIDE SEQUENCE [LARGE SCALE GENOMIC DNA]</scope>
    <source>
        <strain evidence="9">SpSt-774</strain>
    </source>
</reference>
<dbReference type="EMBL" id="DTGZ01000014">
    <property type="protein sequence ID" value="HGV96826.1"/>
    <property type="molecule type" value="Genomic_DNA"/>
</dbReference>
<evidence type="ECO:0000256" key="2">
    <source>
        <dbReference type="ARBA" id="ARBA00022448"/>
    </source>
</evidence>
<keyword evidence="5 6" id="KW-0408">Iron</keyword>
<dbReference type="InterPro" id="IPR050526">
    <property type="entry name" value="Rubredoxin_ET"/>
</dbReference>
<dbReference type="Pfam" id="PF00301">
    <property type="entry name" value="Rubredoxin"/>
    <property type="match status" value="1"/>
</dbReference>
<dbReference type="PANTHER" id="PTHR47627:SF1">
    <property type="entry name" value="RUBREDOXIN-1-RELATED"/>
    <property type="match status" value="1"/>
</dbReference>
<evidence type="ECO:0000256" key="5">
    <source>
        <dbReference type="ARBA" id="ARBA00023004"/>
    </source>
</evidence>
<dbReference type="SUPFAM" id="SSF57802">
    <property type="entry name" value="Rubredoxin-like"/>
    <property type="match status" value="1"/>
</dbReference>
<dbReference type="PRINTS" id="PR00163">
    <property type="entry name" value="RUBREDOXIN"/>
</dbReference>
<comment type="similarity">
    <text evidence="1 6">Belongs to the rubredoxin family.</text>
</comment>
<sequence>MGKWQCTICGYIYDPEFGDPDNGVEPGTLFEQLPDDWVCPECGAEKDQFEPYTEEEF</sequence>
<evidence type="ECO:0000256" key="1">
    <source>
        <dbReference type="ARBA" id="ARBA00005337"/>
    </source>
</evidence>
<feature type="binding site" evidence="7">
    <location>
        <position position="42"/>
    </location>
    <ligand>
        <name>Fe cation</name>
        <dbReference type="ChEBI" id="CHEBI:24875"/>
    </ligand>
</feature>
<dbReference type="Gene3D" id="2.20.28.10">
    <property type="match status" value="1"/>
</dbReference>
<evidence type="ECO:0000259" key="8">
    <source>
        <dbReference type="PROSITE" id="PS50903"/>
    </source>
</evidence>
<dbReference type="InterPro" id="IPR024934">
    <property type="entry name" value="Rubredoxin-like_dom"/>
</dbReference>
<feature type="binding site" evidence="7">
    <location>
        <position position="39"/>
    </location>
    <ligand>
        <name>Fe cation</name>
        <dbReference type="ChEBI" id="CHEBI:24875"/>
    </ligand>
</feature>
<feature type="binding site" evidence="7">
    <location>
        <position position="6"/>
    </location>
    <ligand>
        <name>Fe cation</name>
        <dbReference type="ChEBI" id="CHEBI:24875"/>
    </ligand>
</feature>
<keyword evidence="2 6" id="KW-0813">Transport</keyword>
<comment type="caution">
    <text evidence="9">The sequence shown here is derived from an EMBL/GenBank/DDBJ whole genome shotgun (WGS) entry which is preliminary data.</text>
</comment>
<dbReference type="GO" id="GO:0043448">
    <property type="term" value="P:alkane catabolic process"/>
    <property type="evidence" value="ECO:0007669"/>
    <property type="project" value="TreeGrafter"/>
</dbReference>
<dbReference type="PROSITE" id="PS00202">
    <property type="entry name" value="RUBREDOXIN"/>
    <property type="match status" value="1"/>
</dbReference>
<dbReference type="PIRSF" id="PIRSF000071">
    <property type="entry name" value="Rubredoxin"/>
    <property type="match status" value="1"/>
</dbReference>
<evidence type="ECO:0000313" key="9">
    <source>
        <dbReference type="EMBL" id="HGV96826.1"/>
    </source>
</evidence>
<dbReference type="PROSITE" id="PS50903">
    <property type="entry name" value="RUBREDOXIN_LIKE"/>
    <property type="match status" value="1"/>
</dbReference>
<protein>
    <recommendedName>
        <fullName evidence="6">Rubredoxin</fullName>
    </recommendedName>
</protein>
<evidence type="ECO:0000256" key="7">
    <source>
        <dbReference type="PIRSR" id="PIRSR000071-1"/>
    </source>
</evidence>
<evidence type="ECO:0000256" key="6">
    <source>
        <dbReference type="PIRNR" id="PIRNR000071"/>
    </source>
</evidence>
<evidence type="ECO:0000256" key="3">
    <source>
        <dbReference type="ARBA" id="ARBA00022723"/>
    </source>
</evidence>
<feature type="domain" description="Rubredoxin-like" evidence="8">
    <location>
        <begin position="1"/>
        <end position="52"/>
    </location>
</feature>
<gene>
    <name evidence="9" type="ORF">ENV60_00815</name>
</gene>
<proteinExistence type="inferred from homology"/>
<dbReference type="InterPro" id="IPR024922">
    <property type="entry name" value="Rubredoxin"/>
</dbReference>
<dbReference type="InterPro" id="IPR024935">
    <property type="entry name" value="Rubredoxin_dom"/>
</dbReference>
<dbReference type="InterPro" id="IPR018527">
    <property type="entry name" value="Rubredoxin_Fe_BS"/>
</dbReference>
<keyword evidence="3 6" id="KW-0479">Metal-binding</keyword>
<keyword evidence="4 6" id="KW-0249">Electron transport</keyword>
<comment type="cofactor">
    <cofactor evidence="6 7">
        <name>Fe(3+)</name>
        <dbReference type="ChEBI" id="CHEBI:29034"/>
    </cofactor>
    <text evidence="6 7">Binds 1 Fe(3+) ion per subunit.</text>
</comment>
<dbReference type="NCBIfam" id="NF045768">
    <property type="entry name" value="RubredRD"/>
    <property type="match status" value="1"/>
</dbReference>
<accession>A0A7C4TB61</accession>
<dbReference type="FunFam" id="2.20.28.10:FF:000001">
    <property type="entry name" value="Rubredoxin"/>
    <property type="match status" value="1"/>
</dbReference>
<name>A0A7C4TB61_UNCW3</name>
<dbReference type="GO" id="GO:0009055">
    <property type="term" value="F:electron transfer activity"/>
    <property type="evidence" value="ECO:0007669"/>
    <property type="project" value="InterPro"/>
</dbReference>
<dbReference type="GO" id="GO:0005506">
    <property type="term" value="F:iron ion binding"/>
    <property type="evidence" value="ECO:0007669"/>
    <property type="project" value="InterPro"/>
</dbReference>
<dbReference type="CDD" id="cd00730">
    <property type="entry name" value="rubredoxin"/>
    <property type="match status" value="1"/>
</dbReference>
<dbReference type="PANTHER" id="PTHR47627">
    <property type="entry name" value="RUBREDOXIN"/>
    <property type="match status" value="1"/>
</dbReference>